<dbReference type="RefSeq" id="WP_157798792.1">
    <property type="nucleotide sequence ID" value="NZ_PGFD01000002.1"/>
</dbReference>
<comment type="caution">
    <text evidence="2">The sequence shown here is derived from an EMBL/GenBank/DDBJ whole genome shotgun (WGS) entry which is preliminary data.</text>
</comment>
<feature type="chain" id="PRO_5014818860" description="Lipoprotein" evidence="1">
    <location>
        <begin position="25"/>
        <end position="516"/>
    </location>
</feature>
<accession>A0A2M9C1E9</accession>
<evidence type="ECO:0000313" key="2">
    <source>
        <dbReference type="EMBL" id="PJJ64237.1"/>
    </source>
</evidence>
<sequence>MRNKLLVRLCLNLMAIFMICSCRTDQFSENETYSDSPTFHLTTKRISLDASKHKTKILLELEKAKAGIRAFSKVNVNGKIINYGNGVSIDTDDVIYIENGPNYHTYTFHIKRDDAPEDAPLENLLLSPLPDGSYRELLITYTLTSTEKERLKAGLMVDTKGKTQVTELVNGTFNGSGQLARLVCSTKTESYWAPCSGTQQHNGSNYESCPIYNGLEQGTPPILYTIVTTTCLEQNDDIITPIDPGTGGGGGGSTGGGENPYDPPCDTSIIPSNPESGFTDENGCPIGLPSLPNLPPKNDLCEQIKLQRADIEFKNKITDLEGKTNLKKETGYIQKWSGDYIYKDNAGATNNANTLSLPSVATNTYIKGFIHTHVNNYKFLDAQGYETDMNGIKMFSPADIAYFMDLVKNAQTTGQPLNNVYGVMVSSLGNYQIRFTGNQYQIKTFTDAQKEAYKNPFIDFISKNKKMSLELKFLKFIDEYMNLKGITLYKMNSDGTTTEIRLNDDKTDKIDTNCPQ</sequence>
<dbReference type="AlphaFoldDB" id="A0A2M9C1E9"/>
<keyword evidence="3" id="KW-1185">Reference proteome</keyword>
<organism evidence="2 3">
    <name type="scientific">Chryseobacterium geocarposphaerae</name>
    <dbReference type="NCBI Taxonomy" id="1416776"/>
    <lineage>
        <taxon>Bacteria</taxon>
        <taxon>Pseudomonadati</taxon>
        <taxon>Bacteroidota</taxon>
        <taxon>Flavobacteriia</taxon>
        <taxon>Flavobacteriales</taxon>
        <taxon>Weeksellaceae</taxon>
        <taxon>Chryseobacterium group</taxon>
        <taxon>Chryseobacterium</taxon>
    </lineage>
</organism>
<dbReference type="EMBL" id="PGFD01000002">
    <property type="protein sequence ID" value="PJJ64237.1"/>
    <property type="molecule type" value="Genomic_DNA"/>
</dbReference>
<dbReference type="OrthoDB" id="1242268at2"/>
<protein>
    <recommendedName>
        <fullName evidence="4">Lipoprotein</fullName>
    </recommendedName>
</protein>
<evidence type="ECO:0008006" key="4">
    <source>
        <dbReference type="Google" id="ProtNLM"/>
    </source>
</evidence>
<reference evidence="2 3" key="1">
    <citation type="submission" date="2017-11" db="EMBL/GenBank/DDBJ databases">
        <title>Genomic Encyclopedia of Archaeal and Bacterial Type Strains, Phase II (KMG-II): From Individual Species to Whole Genera.</title>
        <authorList>
            <person name="Goeker M."/>
        </authorList>
    </citation>
    <scope>NUCLEOTIDE SEQUENCE [LARGE SCALE GENOMIC DNA]</scope>
    <source>
        <strain evidence="2 3">DSM 27617</strain>
    </source>
</reference>
<evidence type="ECO:0000256" key="1">
    <source>
        <dbReference type="SAM" id="SignalP"/>
    </source>
</evidence>
<keyword evidence="1" id="KW-0732">Signal</keyword>
<proteinExistence type="predicted"/>
<name>A0A2M9C1E9_9FLAO</name>
<evidence type="ECO:0000313" key="3">
    <source>
        <dbReference type="Proteomes" id="UP000228740"/>
    </source>
</evidence>
<dbReference type="PROSITE" id="PS51257">
    <property type="entry name" value="PROKAR_LIPOPROTEIN"/>
    <property type="match status" value="1"/>
</dbReference>
<gene>
    <name evidence="2" type="ORF">CLV73_2595</name>
</gene>
<dbReference type="Proteomes" id="UP000228740">
    <property type="component" value="Unassembled WGS sequence"/>
</dbReference>
<feature type="signal peptide" evidence="1">
    <location>
        <begin position="1"/>
        <end position="24"/>
    </location>
</feature>